<evidence type="ECO:0008006" key="3">
    <source>
        <dbReference type="Google" id="ProtNLM"/>
    </source>
</evidence>
<dbReference type="AlphaFoldDB" id="A0AB34LAT3"/>
<evidence type="ECO:0000313" key="2">
    <source>
        <dbReference type="Proteomes" id="UP000027850"/>
    </source>
</evidence>
<accession>A0AB34LAT3</accession>
<reference evidence="1 2" key="1">
    <citation type="submission" date="2014-04" db="EMBL/GenBank/DDBJ databases">
        <authorList>
            <person name="Sears C."/>
            <person name="Carroll K."/>
            <person name="Sack B.R."/>
            <person name="Qadri F."/>
            <person name="Myers L.L."/>
            <person name="Chung G.-T."/>
            <person name="Escheverria P."/>
            <person name="Fraser C.M."/>
            <person name="Sadzewicz L."/>
            <person name="Shefchek K.A."/>
            <person name="Tallon L."/>
            <person name="Das S.P."/>
            <person name="Daugherty S."/>
            <person name="Mongodin E.F."/>
        </authorList>
    </citation>
    <scope>NUCLEOTIDE SEQUENCE [LARGE SCALE GENOMIC DNA]</scope>
    <source>
        <strain evidence="1 2">3776 D15 i</strain>
    </source>
</reference>
<dbReference type="EMBL" id="JNHK01000058">
    <property type="protein sequence ID" value="KDS39236.1"/>
    <property type="molecule type" value="Genomic_DNA"/>
</dbReference>
<gene>
    <name evidence="1" type="ORF">M091_4540</name>
</gene>
<dbReference type="Proteomes" id="UP000027850">
    <property type="component" value="Unassembled WGS sequence"/>
</dbReference>
<evidence type="ECO:0000313" key="1">
    <source>
        <dbReference type="EMBL" id="KDS39236.1"/>
    </source>
</evidence>
<organism evidence="1 2">
    <name type="scientific">Parabacteroides distasonis str. 3776 D15 i</name>
    <dbReference type="NCBI Taxonomy" id="1339342"/>
    <lineage>
        <taxon>Bacteria</taxon>
        <taxon>Pseudomonadati</taxon>
        <taxon>Bacteroidota</taxon>
        <taxon>Bacteroidia</taxon>
        <taxon>Bacteroidales</taxon>
        <taxon>Tannerellaceae</taxon>
        <taxon>Parabacteroides</taxon>
    </lineage>
</organism>
<name>A0AB34LAT3_PARDI</name>
<proteinExistence type="predicted"/>
<protein>
    <recommendedName>
        <fullName evidence="3">DUF4160 domain-containing protein</fullName>
    </recommendedName>
</protein>
<sequence length="40" mass="4657">MSERALRLILEWLDLHREELKIAWEKAASGNDPGKIEPLK</sequence>
<comment type="caution">
    <text evidence="1">The sequence shown here is derived from an EMBL/GenBank/DDBJ whole genome shotgun (WGS) entry which is preliminary data.</text>
</comment>